<keyword evidence="3 6" id="KW-0812">Transmembrane</keyword>
<dbReference type="PANTHER" id="PTHR12677:SF59">
    <property type="entry name" value="GOLGI APPARATUS MEMBRANE PROTEIN TVP38-RELATED"/>
    <property type="match status" value="1"/>
</dbReference>
<feature type="domain" description="VTT" evidence="7">
    <location>
        <begin position="53"/>
        <end position="171"/>
    </location>
</feature>
<dbReference type="GO" id="GO:0005886">
    <property type="term" value="C:plasma membrane"/>
    <property type="evidence" value="ECO:0007669"/>
    <property type="project" value="UniProtKB-SubCell"/>
</dbReference>
<feature type="transmembrane region" description="Helical" evidence="6">
    <location>
        <begin position="118"/>
        <end position="142"/>
    </location>
</feature>
<dbReference type="Pfam" id="PF09335">
    <property type="entry name" value="VTT_dom"/>
    <property type="match status" value="1"/>
</dbReference>
<evidence type="ECO:0000256" key="5">
    <source>
        <dbReference type="ARBA" id="ARBA00023136"/>
    </source>
</evidence>
<proteinExistence type="inferred from homology"/>
<organism evidence="8 9">
    <name type="scientific">Brevibacillus gelatini</name>
    <dbReference type="NCBI Taxonomy" id="1655277"/>
    <lineage>
        <taxon>Bacteria</taxon>
        <taxon>Bacillati</taxon>
        <taxon>Bacillota</taxon>
        <taxon>Bacilli</taxon>
        <taxon>Bacillales</taxon>
        <taxon>Paenibacillaceae</taxon>
        <taxon>Brevibacillus</taxon>
    </lineage>
</organism>
<evidence type="ECO:0000259" key="7">
    <source>
        <dbReference type="Pfam" id="PF09335"/>
    </source>
</evidence>
<keyword evidence="2 6" id="KW-1003">Cell membrane</keyword>
<evidence type="ECO:0000256" key="1">
    <source>
        <dbReference type="ARBA" id="ARBA00004651"/>
    </source>
</evidence>
<sequence>MKKWVLLFGYAFVFLIGFWQKEMFLDWIESDSIQLLPLMFLASVFLGLFPVIPFGLFAGMMGAKFGPIWGAFINWTGSVGSAWLFFLFVRYGYQQTGRHYLAKYPRLALLTRAFEQNAFVAVLFARLIPFIPSPVINIYAAISAVRFPTFALATAIGKIPTMLVFALLGDQLFHNAQRSLLTLLAYAGFLGIAILLYRRWQTRGKAKTSS</sequence>
<evidence type="ECO:0000256" key="3">
    <source>
        <dbReference type="ARBA" id="ARBA00022692"/>
    </source>
</evidence>
<comment type="caution">
    <text evidence="8">The sequence shown here is derived from an EMBL/GenBank/DDBJ whole genome shotgun (WGS) entry which is preliminary data.</text>
</comment>
<feature type="transmembrane region" description="Helical" evidence="6">
    <location>
        <begin position="36"/>
        <end position="60"/>
    </location>
</feature>
<evidence type="ECO:0000256" key="4">
    <source>
        <dbReference type="ARBA" id="ARBA00022989"/>
    </source>
</evidence>
<dbReference type="InterPro" id="IPR015414">
    <property type="entry name" value="TMEM64"/>
</dbReference>
<dbReference type="Proteomes" id="UP000268829">
    <property type="component" value="Unassembled WGS sequence"/>
</dbReference>
<comment type="similarity">
    <text evidence="6">Belongs to the TVP38/TMEM64 family.</text>
</comment>
<accession>A0A3M8B6G3</accession>
<dbReference type="EMBL" id="RHHS01000015">
    <property type="protein sequence ID" value="RNB59034.1"/>
    <property type="molecule type" value="Genomic_DNA"/>
</dbReference>
<name>A0A3M8B6G3_9BACL</name>
<dbReference type="PANTHER" id="PTHR12677">
    <property type="entry name" value="GOLGI APPARATUS MEMBRANE PROTEIN TVP38-RELATED"/>
    <property type="match status" value="1"/>
</dbReference>
<comment type="subcellular location">
    <subcellularLocation>
        <location evidence="1 6">Cell membrane</location>
        <topology evidence="1 6">Multi-pass membrane protein</topology>
    </subcellularLocation>
</comment>
<dbReference type="InterPro" id="IPR032816">
    <property type="entry name" value="VTT_dom"/>
</dbReference>
<keyword evidence="9" id="KW-1185">Reference proteome</keyword>
<feature type="transmembrane region" description="Helical" evidence="6">
    <location>
        <begin position="180"/>
        <end position="197"/>
    </location>
</feature>
<feature type="transmembrane region" description="Helical" evidence="6">
    <location>
        <begin position="149"/>
        <end position="168"/>
    </location>
</feature>
<dbReference type="AlphaFoldDB" id="A0A3M8B6G3"/>
<dbReference type="OrthoDB" id="2381682at2"/>
<reference evidence="8 9" key="1">
    <citation type="submission" date="2018-10" db="EMBL/GenBank/DDBJ databases">
        <title>Phylogenomics of Brevibacillus.</title>
        <authorList>
            <person name="Dunlap C."/>
        </authorList>
    </citation>
    <scope>NUCLEOTIDE SEQUENCE [LARGE SCALE GENOMIC DNA]</scope>
    <source>
        <strain evidence="8 9">DSM 100115</strain>
    </source>
</reference>
<evidence type="ECO:0000313" key="8">
    <source>
        <dbReference type="EMBL" id="RNB59034.1"/>
    </source>
</evidence>
<evidence type="ECO:0000256" key="6">
    <source>
        <dbReference type="RuleBase" id="RU366058"/>
    </source>
</evidence>
<feature type="transmembrane region" description="Helical" evidence="6">
    <location>
        <begin position="72"/>
        <end position="93"/>
    </location>
</feature>
<dbReference type="RefSeq" id="WP_122903870.1">
    <property type="nucleotide sequence ID" value="NZ_RHHS01000015.1"/>
</dbReference>
<keyword evidence="4 6" id="KW-1133">Transmembrane helix</keyword>
<gene>
    <name evidence="8" type="ORF">EDM57_06055</name>
</gene>
<evidence type="ECO:0000313" key="9">
    <source>
        <dbReference type="Proteomes" id="UP000268829"/>
    </source>
</evidence>
<protein>
    <recommendedName>
        <fullName evidence="6">TVP38/TMEM64 family membrane protein</fullName>
    </recommendedName>
</protein>
<evidence type="ECO:0000256" key="2">
    <source>
        <dbReference type="ARBA" id="ARBA00022475"/>
    </source>
</evidence>
<keyword evidence="5 6" id="KW-0472">Membrane</keyword>